<reference evidence="1" key="1">
    <citation type="submission" date="2022-10" db="EMBL/GenBank/DDBJ databases">
        <title>Culturing micro-colonial fungi from biological soil crusts in the Mojave desert and describing Neophaeococcomyces mojavensis, and introducing the new genera and species Taxawa tesnikishii.</title>
        <authorList>
            <person name="Kurbessoian T."/>
            <person name="Stajich J.E."/>
        </authorList>
    </citation>
    <scope>NUCLEOTIDE SEQUENCE</scope>
    <source>
        <strain evidence="1">JES_112</strain>
    </source>
</reference>
<name>A0ACC2ZS62_9EURO</name>
<organism evidence="1 2">
    <name type="scientific">Neophaeococcomyces mojaviensis</name>
    <dbReference type="NCBI Taxonomy" id="3383035"/>
    <lineage>
        <taxon>Eukaryota</taxon>
        <taxon>Fungi</taxon>
        <taxon>Dikarya</taxon>
        <taxon>Ascomycota</taxon>
        <taxon>Pezizomycotina</taxon>
        <taxon>Eurotiomycetes</taxon>
        <taxon>Chaetothyriomycetidae</taxon>
        <taxon>Chaetothyriales</taxon>
        <taxon>Chaetothyriales incertae sedis</taxon>
        <taxon>Neophaeococcomyces</taxon>
    </lineage>
</organism>
<evidence type="ECO:0000313" key="1">
    <source>
        <dbReference type="EMBL" id="KAJ9650437.1"/>
    </source>
</evidence>
<sequence>MAKKKPEARSKSPKKREGTAASASTASTKRARTESFRGRQQLETPKPMQQLDIYQSFRMRSNQSLQRSQSKGQSPADPNLQRSFETTNSGDIDKIFTDEEDNALSSNNTSLLSVHDEGRESHFSGGTQLESALLDSFEGRQVLQKSNSTIRRPKELLAELPISGPFRAVSRQLPQNLPYWLIYEFYRVSHYLEIDVDFLHDKINKICDIQRLTSDSFWHAVKTVCKNERVSPLPPRSDLKEWMTRENSYMDTDSGKSVSLSGKLSFSKDLTKEIFDFKLNTINNDQSCRFHRKFGADRFLVLDVPYLDTASLPAKPREAFKGEEVHDSIFDWLTTTDLHIAGRTWRVFYVEPKDQTKKKRKEEGMRQKIHLFAVNGFDFAFARQRPIQIKEFLQWHLPIQFNRKSTDLKLFARIQLGLSKTTATLALEPSEFIHVADKIAQKPDGSEVDDGPIMTDGCASISYKFALAIWKKYGKETDLPSAFQGRIGGAKGLWLVDYNNNHPTVSQRGWWIEVSDSQLKIKPHPRERLDADEFQRTFEIVKTSHLCSPAHLNVQLITILENNEVSRSLLADAMRNEFAEYRESFNEAMVSIVALRVWLQMYHNSSRSVNGDMPWFGGMPDARAEELALMLESGFHPRQCEYMTKRLKDVIKTGLDTYVDKLRIEIPHSTNAFCVPDPLGVLKPGEVQLNFSQPWKHPVTGFSEVHFDDLSVLVARNPAHLQSDIQAVRFKYYPELRHRKDVMIFSTQGEFPLAGKLSGGDYDGDTVTAIWDPKLTAEFQNYDVPDLPSKSTCGLEPQNQLVKDIFPDLIPSARQFNKFLQKCCSFNGRTSKLGEVTALFERLVYTNPNNINTPEARKLAALAGYLVDSAKQGDSFETKTWNKIRSSIEARYKPPERTAYKDDDPRPRRNQDQCNNIIDHLKFDVAEKEKEEILARYNNTWALRPSHDEDLKALYSNEWDRASRLPGIERTALETLLRDLRSQVEELHKEWKSRCGRNEGSIRSDDFTKLVNELHQRVNAIEPRDTDCDVRHEFLRDGGGKGTRWSLLRASCLHYTLPPHHVMPWRIVGDELCRLKARQYRGRTREVIQEVRDFMKMDTKKQRRFADAEEDDVGSDDDAE</sequence>
<gene>
    <name evidence="1" type="ORF">H2198_010264</name>
</gene>
<protein>
    <submittedName>
        <fullName evidence="1">Uncharacterized protein</fullName>
    </submittedName>
</protein>
<dbReference type="EMBL" id="JAPDRQ010000342">
    <property type="protein sequence ID" value="KAJ9650437.1"/>
    <property type="molecule type" value="Genomic_DNA"/>
</dbReference>
<evidence type="ECO:0000313" key="2">
    <source>
        <dbReference type="Proteomes" id="UP001172386"/>
    </source>
</evidence>
<proteinExistence type="predicted"/>
<keyword evidence="2" id="KW-1185">Reference proteome</keyword>
<comment type="caution">
    <text evidence="1">The sequence shown here is derived from an EMBL/GenBank/DDBJ whole genome shotgun (WGS) entry which is preliminary data.</text>
</comment>
<accession>A0ACC2ZS62</accession>
<dbReference type="Proteomes" id="UP001172386">
    <property type="component" value="Unassembled WGS sequence"/>
</dbReference>